<protein>
    <submittedName>
        <fullName evidence="1">Uncharacterized protein</fullName>
    </submittedName>
</protein>
<keyword evidence="2" id="KW-1185">Reference proteome</keyword>
<dbReference type="RefSeq" id="WP_157090703.1">
    <property type="nucleotide sequence ID" value="NZ_JARMAB010000025.1"/>
</dbReference>
<sequence length="46" mass="5492">MNSRADKASPWRPFPLEDAFFMKVLLKLNVDFYTHIDWSCCRETPD</sequence>
<proteinExistence type="predicted"/>
<comment type="caution">
    <text evidence="1">The sequence shown here is derived from an EMBL/GenBank/DDBJ whole genome shotgun (WGS) entry which is preliminary data.</text>
</comment>
<reference evidence="1 2" key="1">
    <citation type="submission" date="2023-03" db="EMBL/GenBank/DDBJ databases">
        <title>Bacillus Genome Sequencing.</title>
        <authorList>
            <person name="Dunlap C."/>
        </authorList>
    </citation>
    <scope>NUCLEOTIDE SEQUENCE [LARGE SCALE GENOMIC DNA]</scope>
    <source>
        <strain evidence="1 2">B-23453</strain>
    </source>
</reference>
<evidence type="ECO:0000313" key="1">
    <source>
        <dbReference type="EMBL" id="MED1204638.1"/>
    </source>
</evidence>
<name>A0ABU6MJ03_9BACI</name>
<evidence type="ECO:0000313" key="2">
    <source>
        <dbReference type="Proteomes" id="UP001341444"/>
    </source>
</evidence>
<dbReference type="Proteomes" id="UP001341444">
    <property type="component" value="Unassembled WGS sequence"/>
</dbReference>
<gene>
    <name evidence="1" type="ORF">P4T90_16450</name>
</gene>
<accession>A0ABU6MJ03</accession>
<dbReference type="EMBL" id="JARMAB010000025">
    <property type="protein sequence ID" value="MED1204638.1"/>
    <property type="molecule type" value="Genomic_DNA"/>
</dbReference>
<organism evidence="1 2">
    <name type="scientific">Heyndrickxia acidicola</name>
    <dbReference type="NCBI Taxonomy" id="209389"/>
    <lineage>
        <taxon>Bacteria</taxon>
        <taxon>Bacillati</taxon>
        <taxon>Bacillota</taxon>
        <taxon>Bacilli</taxon>
        <taxon>Bacillales</taxon>
        <taxon>Bacillaceae</taxon>
        <taxon>Heyndrickxia</taxon>
    </lineage>
</organism>